<keyword evidence="2" id="KW-1185">Reference proteome</keyword>
<dbReference type="Proteomes" id="UP000325598">
    <property type="component" value="Unassembled WGS sequence"/>
</dbReference>
<organism evidence="1 2">
    <name type="scientific">Streptomyces angustmyceticus</name>
    <dbReference type="NCBI Taxonomy" id="285578"/>
    <lineage>
        <taxon>Bacteria</taxon>
        <taxon>Bacillati</taxon>
        <taxon>Actinomycetota</taxon>
        <taxon>Actinomycetes</taxon>
        <taxon>Kitasatosporales</taxon>
        <taxon>Streptomycetaceae</taxon>
        <taxon>Streptomyces</taxon>
    </lineage>
</organism>
<evidence type="ECO:0000313" key="2">
    <source>
        <dbReference type="Proteomes" id="UP000325598"/>
    </source>
</evidence>
<accession>A0A5J4LFF3</accession>
<sequence length="224" mass="24577">MPELGKSVTDEHEEIVEQQADITGLLLHHVYAPLIEDQHVRGVLPAPPTRDAVRVVLGDRDAYATDRLTAYEIPLRVDDELRTPHDVAGLLRTVHTGTHIYPGDKVGSVMGMTLITVDPTTVDPAPFTHDDWTLTLLRCLTTPSTEESPEARLCGFLFLAPDRLRLYLDSSEEALPGMTAADVRPGGALTALLAALPSLLDEQWLTTTDADDPHCSRVVDLTDW</sequence>
<name>A0A5J4LFF3_9ACTN</name>
<dbReference type="AlphaFoldDB" id="A0A5J4LFF3"/>
<comment type="caution">
    <text evidence="1">The sequence shown here is derived from an EMBL/GenBank/DDBJ whole genome shotgun (WGS) entry which is preliminary data.</text>
</comment>
<proteinExistence type="predicted"/>
<evidence type="ECO:0000313" key="1">
    <source>
        <dbReference type="EMBL" id="GES29388.1"/>
    </source>
</evidence>
<gene>
    <name evidence="1" type="ORF">San01_18750</name>
</gene>
<protein>
    <submittedName>
        <fullName evidence="1">Uncharacterized protein</fullName>
    </submittedName>
</protein>
<dbReference type="EMBL" id="BLAG01000006">
    <property type="protein sequence ID" value="GES29388.1"/>
    <property type="molecule type" value="Genomic_DNA"/>
</dbReference>
<reference evidence="1 2" key="1">
    <citation type="submission" date="2019-10" db="EMBL/GenBank/DDBJ databases">
        <title>Whole genome shotgun sequence of Streptomyces angustmyceticus NBRC 3934.</title>
        <authorList>
            <person name="Hosoyama A."/>
            <person name="Ichikawa N."/>
            <person name="Kimura A."/>
            <person name="Kitahashi Y."/>
            <person name="Komaki H."/>
            <person name="Uohara A."/>
        </authorList>
    </citation>
    <scope>NUCLEOTIDE SEQUENCE [LARGE SCALE GENOMIC DNA]</scope>
    <source>
        <strain evidence="1 2">NBRC 3934</strain>
    </source>
</reference>